<comment type="caution">
    <text evidence="2">The sequence shown here is derived from an EMBL/GenBank/DDBJ whole genome shotgun (WGS) entry which is preliminary data.</text>
</comment>
<protein>
    <submittedName>
        <fullName evidence="2">Tbingi protein</fullName>
    </submittedName>
</protein>
<evidence type="ECO:0000256" key="1">
    <source>
        <dbReference type="SAM" id="MobiDB-lite"/>
    </source>
</evidence>
<accession>A0A1X0NDQ8</accession>
<feature type="compositionally biased region" description="Polar residues" evidence="1">
    <location>
        <begin position="93"/>
        <end position="115"/>
    </location>
</feature>
<dbReference type="Proteomes" id="UP000192257">
    <property type="component" value="Unassembled WGS sequence"/>
</dbReference>
<dbReference type="GeneID" id="39991599"/>
<evidence type="ECO:0000313" key="2">
    <source>
        <dbReference type="EMBL" id="ORC81279.1"/>
    </source>
</evidence>
<dbReference type="RefSeq" id="XP_028876891.1">
    <property type="nucleotide sequence ID" value="XM_029031819.1"/>
</dbReference>
<evidence type="ECO:0000313" key="3">
    <source>
        <dbReference type="Proteomes" id="UP000192257"/>
    </source>
</evidence>
<dbReference type="EMBL" id="NBCO01000124">
    <property type="protein sequence ID" value="ORC81279.1"/>
    <property type="molecule type" value="Genomic_DNA"/>
</dbReference>
<name>A0A1X0NDQ8_9TRYP</name>
<keyword evidence="3" id="KW-1185">Reference proteome</keyword>
<gene>
    <name evidence="2" type="ORF">TM35_001241040</name>
</gene>
<feature type="region of interest" description="Disordered" evidence="1">
    <location>
        <begin position="93"/>
        <end position="129"/>
    </location>
</feature>
<dbReference type="OrthoDB" id="251711at2759"/>
<dbReference type="VEuPathDB" id="TriTrypDB:TM35_001241040"/>
<reference evidence="2 3" key="1">
    <citation type="submission" date="2017-03" db="EMBL/GenBank/DDBJ databases">
        <title>An alternative strategy for trypanosome survival in the mammalian bloodstream revealed through genome and transcriptome analysis of the ubiquitous bovine parasite Trypanosoma (Megatrypanum) theileri.</title>
        <authorList>
            <person name="Kelly S."/>
            <person name="Ivens A."/>
            <person name="Mott A."/>
            <person name="O'Neill E."/>
            <person name="Emms D."/>
            <person name="Macleod O."/>
            <person name="Voorheis P."/>
            <person name="Matthews J."/>
            <person name="Matthews K."/>
            <person name="Carrington M."/>
        </authorList>
    </citation>
    <scope>NUCLEOTIDE SEQUENCE [LARGE SCALE GENOMIC DNA]</scope>
    <source>
        <strain evidence="2">Edinburgh</strain>
    </source>
</reference>
<dbReference type="AlphaFoldDB" id="A0A1X0NDQ8"/>
<proteinExistence type="predicted"/>
<organism evidence="2 3">
    <name type="scientific">Trypanosoma theileri</name>
    <dbReference type="NCBI Taxonomy" id="67003"/>
    <lineage>
        <taxon>Eukaryota</taxon>
        <taxon>Discoba</taxon>
        <taxon>Euglenozoa</taxon>
        <taxon>Kinetoplastea</taxon>
        <taxon>Metakinetoplastina</taxon>
        <taxon>Trypanosomatida</taxon>
        <taxon>Trypanosomatidae</taxon>
        <taxon>Trypanosoma</taxon>
    </lineage>
</organism>
<sequence length="129" mass="14530">MGFFADDLTLAVRRVNRDIINSTLQQGINVVDEWSKNYFMDINVDKKKCTLFGTTNPHPLSLKLRGIPVGPEKAPKLLGIIFQNYRGMSTHAVQTRQRSNFRLPQPAATSSTTWGSKRGNPQFPRPEGE</sequence>